<evidence type="ECO:0000256" key="1">
    <source>
        <dbReference type="ARBA" id="ARBA00006068"/>
    </source>
</evidence>
<gene>
    <name evidence="5" type="ORF">QWY29_00895</name>
</gene>
<keyword evidence="6" id="KW-1185">Reference proteome</keyword>
<protein>
    <submittedName>
        <fullName evidence="5">LCP family protein</fullName>
    </submittedName>
</protein>
<name>A0ABT8EP35_9ACTN</name>
<keyword evidence="3" id="KW-0812">Transmembrane</keyword>
<dbReference type="Proteomes" id="UP001168537">
    <property type="component" value="Unassembled WGS sequence"/>
</dbReference>
<feature type="compositionally biased region" description="Low complexity" evidence="2">
    <location>
        <begin position="1"/>
        <end position="16"/>
    </location>
</feature>
<evidence type="ECO:0000256" key="2">
    <source>
        <dbReference type="SAM" id="MobiDB-lite"/>
    </source>
</evidence>
<comment type="caution">
    <text evidence="5">The sequence shown here is derived from an EMBL/GenBank/DDBJ whole genome shotgun (WGS) entry which is preliminary data.</text>
</comment>
<dbReference type="Pfam" id="PF03816">
    <property type="entry name" value="LytR_cpsA_psr"/>
    <property type="match status" value="1"/>
</dbReference>
<evidence type="ECO:0000313" key="5">
    <source>
        <dbReference type="EMBL" id="MDN4159895.1"/>
    </source>
</evidence>
<dbReference type="Gene3D" id="3.40.630.190">
    <property type="entry name" value="LCP protein"/>
    <property type="match status" value="1"/>
</dbReference>
<dbReference type="InterPro" id="IPR004474">
    <property type="entry name" value="LytR_CpsA_psr"/>
</dbReference>
<dbReference type="PANTHER" id="PTHR33392:SF6">
    <property type="entry name" value="POLYISOPRENYL-TEICHOIC ACID--PEPTIDOGLYCAN TEICHOIC ACID TRANSFERASE TAGU"/>
    <property type="match status" value="1"/>
</dbReference>
<reference evidence="5" key="1">
    <citation type="submission" date="2023-06" db="EMBL/GenBank/DDBJ databases">
        <title>Draft genome sequence of Nocardioides sp. SOB72.</title>
        <authorList>
            <person name="Zhang G."/>
        </authorList>
    </citation>
    <scope>NUCLEOTIDE SEQUENCE</scope>
    <source>
        <strain evidence="5">SOB72</strain>
    </source>
</reference>
<organism evidence="5 6">
    <name type="scientific">Nocardioides abyssi</name>
    <dbReference type="NCBI Taxonomy" id="3058370"/>
    <lineage>
        <taxon>Bacteria</taxon>
        <taxon>Bacillati</taxon>
        <taxon>Actinomycetota</taxon>
        <taxon>Actinomycetes</taxon>
        <taxon>Propionibacteriales</taxon>
        <taxon>Nocardioidaceae</taxon>
        <taxon>Nocardioides</taxon>
    </lineage>
</organism>
<keyword evidence="3" id="KW-1133">Transmembrane helix</keyword>
<proteinExistence type="inferred from homology"/>
<feature type="domain" description="Cell envelope-related transcriptional attenuator" evidence="4">
    <location>
        <begin position="123"/>
        <end position="278"/>
    </location>
</feature>
<sequence>MSDEQPAPADDAGAPRAEARRKPDTRGRSGRRKARARRRHTVARVLVATTLVLAMVTGLAMVFLYRSLNGDLTVEDLSEQLGDDRPSEVAVDGPQDPLNILVMGDDTREGAGNAIDQEAGGGSDTTLLFHLSADRKNAYGVSIPRDSLVDRPECFTEDGGVIPAEEGAMWNAAYSVGGPACTMRQFEQLTDIKLDNYVVVDFQGFQDMVDAIDGVEVCIPEDISDPAHGINIPAGTREIEGKEALNYVRARYTLGDGSDIGRIKRQQAFIAAMAKKVVSGNVLARPDRVVNFLDAAVDSLTTDFDNLWQMGKVGYSFQHIGLDNIKFITVPFEYSDVDPGRVEWLPEAELIWKRVINDEPLSRRLQDGVIDAGNVPGLGGPSQGPSGSPSGGPSSSPSGSPAADEDRARELEAAGLCA</sequence>
<feature type="compositionally biased region" description="Basic and acidic residues" evidence="2">
    <location>
        <begin position="17"/>
        <end position="27"/>
    </location>
</feature>
<dbReference type="NCBIfam" id="TIGR00350">
    <property type="entry name" value="lytR_cpsA_psr"/>
    <property type="match status" value="1"/>
</dbReference>
<dbReference type="PANTHER" id="PTHR33392">
    <property type="entry name" value="POLYISOPRENYL-TEICHOIC ACID--PEPTIDOGLYCAN TEICHOIC ACID TRANSFERASE TAGU"/>
    <property type="match status" value="1"/>
</dbReference>
<feature type="region of interest" description="Disordered" evidence="2">
    <location>
        <begin position="1"/>
        <end position="39"/>
    </location>
</feature>
<evidence type="ECO:0000256" key="3">
    <source>
        <dbReference type="SAM" id="Phobius"/>
    </source>
</evidence>
<evidence type="ECO:0000259" key="4">
    <source>
        <dbReference type="Pfam" id="PF03816"/>
    </source>
</evidence>
<comment type="similarity">
    <text evidence="1">Belongs to the LytR/CpsA/Psr (LCP) family.</text>
</comment>
<feature type="region of interest" description="Disordered" evidence="2">
    <location>
        <begin position="370"/>
        <end position="418"/>
    </location>
</feature>
<dbReference type="RefSeq" id="WP_300958751.1">
    <property type="nucleotide sequence ID" value="NZ_JAUHJR010000001.1"/>
</dbReference>
<feature type="transmembrane region" description="Helical" evidence="3">
    <location>
        <begin position="41"/>
        <end position="65"/>
    </location>
</feature>
<evidence type="ECO:0000313" key="6">
    <source>
        <dbReference type="Proteomes" id="UP001168537"/>
    </source>
</evidence>
<dbReference type="EMBL" id="JAUHJR010000001">
    <property type="protein sequence ID" value="MDN4159895.1"/>
    <property type="molecule type" value="Genomic_DNA"/>
</dbReference>
<feature type="compositionally biased region" description="Basic residues" evidence="2">
    <location>
        <begin position="28"/>
        <end position="39"/>
    </location>
</feature>
<feature type="compositionally biased region" description="Low complexity" evidence="2">
    <location>
        <begin position="383"/>
        <end position="402"/>
    </location>
</feature>
<dbReference type="InterPro" id="IPR050922">
    <property type="entry name" value="LytR/CpsA/Psr_CW_biosynth"/>
</dbReference>
<keyword evidence="3" id="KW-0472">Membrane</keyword>
<accession>A0ABT8EP35</accession>